<name>A0A177NUS2_9GAMM</name>
<feature type="transmembrane region" description="Helical" evidence="2">
    <location>
        <begin position="88"/>
        <end position="110"/>
    </location>
</feature>
<dbReference type="PANTHER" id="PTHR38592">
    <property type="entry name" value="BLL4819 PROTEIN"/>
    <property type="match status" value="1"/>
</dbReference>
<feature type="transmembrane region" description="Helical" evidence="2">
    <location>
        <begin position="315"/>
        <end position="335"/>
    </location>
</feature>
<dbReference type="PIRSF" id="PIRSF028704">
    <property type="entry name" value="UPC028704"/>
    <property type="match status" value="1"/>
</dbReference>
<dbReference type="EMBL" id="LUUJ01000004">
    <property type="protein sequence ID" value="OAI20999.1"/>
    <property type="molecule type" value="Genomic_DNA"/>
</dbReference>
<feature type="transmembrane region" description="Helical" evidence="2">
    <location>
        <begin position="200"/>
        <end position="223"/>
    </location>
</feature>
<gene>
    <name evidence="3" type="ORF">A1507_22265</name>
</gene>
<protein>
    <recommendedName>
        <fullName evidence="5">OpgC protein</fullName>
    </recommendedName>
</protein>
<feature type="transmembrane region" description="Helical" evidence="2">
    <location>
        <begin position="230"/>
        <end position="247"/>
    </location>
</feature>
<feature type="region of interest" description="Disordered" evidence="1">
    <location>
        <begin position="417"/>
        <end position="456"/>
    </location>
</feature>
<sequence>MESTLVPAQPRNRRLDFFRGVALLVIFVNHMPGNPWFWYTPSRFGFSDSAEIFVFLSGYVSAVAYGRCFGQAGLALGSVRVFLRCTQIYAAHLASFLAMAAICVFGSRWLPGTDYIQQLNIAYFFDNTQQAVFDLFALAYVPNYFDILPLYLVLLAWVPLAWSLSLVSKYLALAASLLVYALAWYYGLELSGEPNGGRPWFFNPFCWQLLFFSGFAFAAGWLPQPGYRPGLAWACALLVVLAVPLAYEPFYTGHSLLLELRAHLEPLLDKSHLGPLRWLHLLALAYLAGQIPAVIAVRLERGPARWVADMGRQSLAVFLCGMALSYLGGMALDLAGREPLVTAAVNLAGIAVLMAIAQLLAWLETKPWQAAYRANVGREPSRPALWFGLGLKQAAAIPVLVCAAATPLLLLRSQDGASPPAVAEAPPVAPPPSGELLKTGTTPASEDAETVAQRQL</sequence>
<feature type="compositionally biased region" description="Low complexity" evidence="1">
    <location>
        <begin position="417"/>
        <end position="426"/>
    </location>
</feature>
<proteinExistence type="predicted"/>
<dbReference type="Proteomes" id="UP000077857">
    <property type="component" value="Unassembled WGS sequence"/>
</dbReference>
<feature type="transmembrane region" description="Helical" evidence="2">
    <location>
        <begin position="341"/>
        <end position="363"/>
    </location>
</feature>
<feature type="transmembrane region" description="Helical" evidence="2">
    <location>
        <begin position="170"/>
        <end position="188"/>
    </location>
</feature>
<evidence type="ECO:0000256" key="2">
    <source>
        <dbReference type="SAM" id="Phobius"/>
    </source>
</evidence>
<evidence type="ECO:0008006" key="5">
    <source>
        <dbReference type="Google" id="ProtNLM"/>
    </source>
</evidence>
<comment type="caution">
    <text evidence="3">The sequence shown here is derived from an EMBL/GenBank/DDBJ whole genome shotgun (WGS) entry which is preliminary data.</text>
</comment>
<evidence type="ECO:0000313" key="4">
    <source>
        <dbReference type="Proteomes" id="UP000077857"/>
    </source>
</evidence>
<dbReference type="OrthoDB" id="9775975at2"/>
<evidence type="ECO:0000313" key="3">
    <source>
        <dbReference type="EMBL" id="OAI20999.1"/>
    </source>
</evidence>
<dbReference type="AlphaFoldDB" id="A0A177NUS2"/>
<keyword evidence="2" id="KW-0812">Transmembrane</keyword>
<evidence type="ECO:0000256" key="1">
    <source>
        <dbReference type="SAM" id="MobiDB-lite"/>
    </source>
</evidence>
<keyword evidence="2" id="KW-0472">Membrane</keyword>
<dbReference type="PANTHER" id="PTHR38592:SF3">
    <property type="entry name" value="BLL4819 PROTEIN"/>
    <property type="match status" value="1"/>
</dbReference>
<reference evidence="3 4" key="1">
    <citation type="submission" date="2016-03" db="EMBL/GenBank/DDBJ databases">
        <authorList>
            <person name="Ploux O."/>
        </authorList>
    </citation>
    <scope>NUCLEOTIDE SEQUENCE [LARGE SCALE GENOMIC DNA]</scope>
    <source>
        <strain evidence="3 4">R-45378</strain>
    </source>
</reference>
<feature type="transmembrane region" description="Helical" evidence="2">
    <location>
        <begin position="52"/>
        <end position="76"/>
    </location>
</feature>
<feature type="transmembrane region" description="Helical" evidence="2">
    <location>
        <begin position="21"/>
        <end position="40"/>
    </location>
</feature>
<accession>A0A177NUS2</accession>
<keyword evidence="2" id="KW-1133">Transmembrane helix</keyword>
<feature type="transmembrane region" description="Helical" evidence="2">
    <location>
        <begin position="135"/>
        <end position="158"/>
    </location>
</feature>
<organism evidence="3 4">
    <name type="scientific">Methylomonas koyamae</name>
    <dbReference type="NCBI Taxonomy" id="702114"/>
    <lineage>
        <taxon>Bacteria</taxon>
        <taxon>Pseudomonadati</taxon>
        <taxon>Pseudomonadota</taxon>
        <taxon>Gammaproteobacteria</taxon>
        <taxon>Methylococcales</taxon>
        <taxon>Methylococcaceae</taxon>
        <taxon>Methylomonas</taxon>
    </lineage>
</organism>
<dbReference type="InterPro" id="IPR014550">
    <property type="entry name" value="UCP028704_OpgC"/>
</dbReference>
<dbReference type="Pfam" id="PF10129">
    <property type="entry name" value="OpgC_C"/>
    <property type="match status" value="1"/>
</dbReference>
<feature type="transmembrane region" description="Helical" evidence="2">
    <location>
        <begin position="278"/>
        <end position="299"/>
    </location>
</feature>